<feature type="region of interest" description="Disordered" evidence="1">
    <location>
        <begin position="31"/>
        <end position="50"/>
    </location>
</feature>
<feature type="compositionally biased region" description="Polar residues" evidence="1">
    <location>
        <begin position="11"/>
        <end position="22"/>
    </location>
</feature>
<dbReference type="EMBL" id="JBIMZQ010000008">
    <property type="protein sequence ID" value="KAL3669952.1"/>
    <property type="molecule type" value="Genomic_DNA"/>
</dbReference>
<evidence type="ECO:0000313" key="2">
    <source>
        <dbReference type="EMBL" id="KAL3669952.1"/>
    </source>
</evidence>
<name>A0ABD3FVF4_9STRA</name>
<dbReference type="Proteomes" id="UP001632037">
    <property type="component" value="Unassembled WGS sequence"/>
</dbReference>
<gene>
    <name evidence="2" type="primary">WDR44_1</name>
    <name evidence="2" type="ORF">V7S43_005325</name>
</gene>
<evidence type="ECO:0000313" key="3">
    <source>
        <dbReference type="Proteomes" id="UP001632037"/>
    </source>
</evidence>
<feature type="region of interest" description="Disordered" evidence="1">
    <location>
        <begin position="60"/>
        <end position="137"/>
    </location>
</feature>
<protein>
    <submittedName>
        <fullName evidence="2">WD repeat-containing protein 44</fullName>
    </submittedName>
</protein>
<feature type="region of interest" description="Disordered" evidence="1">
    <location>
        <begin position="1"/>
        <end position="26"/>
    </location>
</feature>
<evidence type="ECO:0000256" key="1">
    <source>
        <dbReference type="SAM" id="MobiDB-lite"/>
    </source>
</evidence>
<feature type="compositionally biased region" description="Basic and acidic residues" evidence="1">
    <location>
        <begin position="112"/>
        <end position="121"/>
    </location>
</feature>
<proteinExistence type="predicted"/>
<organism evidence="2 3">
    <name type="scientific">Phytophthora oleae</name>
    <dbReference type="NCBI Taxonomy" id="2107226"/>
    <lineage>
        <taxon>Eukaryota</taxon>
        <taxon>Sar</taxon>
        <taxon>Stramenopiles</taxon>
        <taxon>Oomycota</taxon>
        <taxon>Peronosporomycetes</taxon>
        <taxon>Peronosporales</taxon>
        <taxon>Peronosporaceae</taxon>
        <taxon>Phytophthora</taxon>
    </lineage>
</organism>
<sequence>MAPGHKATWSFDRQSQTASSPCGSVLDLTAAPSARSANGPSEDSPASSLLAKATLSVTEYHAEHRRRHRQLYMHSPSEEPAGATPLPSPPRARDHLFDDFEKGEVDYGSDSMESRRWEVDSKPLLPPSPTPRALRTPTAEVYETPFEHWVGCSRRSPSLYALMASF</sequence>
<feature type="compositionally biased region" description="Polar residues" evidence="1">
    <location>
        <begin position="35"/>
        <end position="47"/>
    </location>
</feature>
<accession>A0ABD3FVF4</accession>
<comment type="caution">
    <text evidence="2">The sequence shown here is derived from an EMBL/GenBank/DDBJ whole genome shotgun (WGS) entry which is preliminary data.</text>
</comment>
<feature type="compositionally biased region" description="Basic and acidic residues" evidence="1">
    <location>
        <begin position="91"/>
        <end position="105"/>
    </location>
</feature>
<reference evidence="2 3" key="1">
    <citation type="submission" date="2024-09" db="EMBL/GenBank/DDBJ databases">
        <title>Genome sequencing and assembly of Phytophthora oleae, isolate VK10A, causative agent of rot of olive drupes.</title>
        <authorList>
            <person name="Conti Taguali S."/>
            <person name="Riolo M."/>
            <person name="La Spada F."/>
            <person name="Cacciola S.O."/>
            <person name="Dionisio G."/>
        </authorList>
    </citation>
    <scope>NUCLEOTIDE SEQUENCE [LARGE SCALE GENOMIC DNA]</scope>
    <source>
        <strain evidence="2 3">VK10A</strain>
    </source>
</reference>
<dbReference type="AlphaFoldDB" id="A0ABD3FVF4"/>
<keyword evidence="3" id="KW-1185">Reference proteome</keyword>